<dbReference type="Proteomes" id="UP000316882">
    <property type="component" value="Unassembled WGS sequence"/>
</dbReference>
<comment type="caution">
    <text evidence="2">The sequence shown here is derived from an EMBL/GenBank/DDBJ whole genome shotgun (WGS) entry which is preliminary data.</text>
</comment>
<evidence type="ECO:0000313" key="3">
    <source>
        <dbReference type="Proteomes" id="UP000316882"/>
    </source>
</evidence>
<dbReference type="STRING" id="54914.AV540_12060"/>
<keyword evidence="3" id="KW-1185">Reference proteome</keyword>
<dbReference type="EMBL" id="BJMH01000007">
    <property type="protein sequence ID" value="GEB32329.1"/>
    <property type="molecule type" value="Genomic_DNA"/>
</dbReference>
<organism evidence="2 3">
    <name type="scientific">Brevibacillus parabrevis</name>
    <dbReference type="NCBI Taxonomy" id="54914"/>
    <lineage>
        <taxon>Bacteria</taxon>
        <taxon>Bacillati</taxon>
        <taxon>Bacillota</taxon>
        <taxon>Bacilli</taxon>
        <taxon>Bacillales</taxon>
        <taxon>Paenibacillaceae</taxon>
        <taxon>Brevibacillus</taxon>
    </lineage>
</organism>
<dbReference type="Gene3D" id="2.40.50.100">
    <property type="match status" value="1"/>
</dbReference>
<proteinExistence type="predicted"/>
<dbReference type="RefSeq" id="WP_122963372.1">
    <property type="nucleotide sequence ID" value="NZ_BJMH01000007.1"/>
</dbReference>
<sequence>MKLHELRELIKLVNQSSIEELEWEKGKERIVIKKSEPAAVSATPLPVQTDEVDQGYQQAAATTETATLAVEKEQETPAPEKTPQLVLSTSVGLFYAQVKVGQTIKADDVIGRCTVDALQLSSDIVSTANGVVAEMLVQDGQLVDYGKPLLVVKPQ</sequence>
<dbReference type="Pfam" id="PF00364">
    <property type="entry name" value="Biotin_lipoyl"/>
    <property type="match status" value="1"/>
</dbReference>
<evidence type="ECO:0000259" key="1">
    <source>
        <dbReference type="Pfam" id="PF00364"/>
    </source>
</evidence>
<accession>A0A4Y3PMJ0</accession>
<reference evidence="2 3" key="1">
    <citation type="submission" date="2019-06" db="EMBL/GenBank/DDBJ databases">
        <title>Whole genome shotgun sequence of Brevibacillus parabrevis NBRC 12334.</title>
        <authorList>
            <person name="Hosoyama A."/>
            <person name="Uohara A."/>
            <person name="Ohji S."/>
            <person name="Ichikawa N."/>
        </authorList>
    </citation>
    <scope>NUCLEOTIDE SEQUENCE [LARGE SCALE GENOMIC DNA]</scope>
    <source>
        <strain evidence="2 3">NBRC 12334</strain>
    </source>
</reference>
<gene>
    <name evidence="2" type="primary">accB_2</name>
    <name evidence="2" type="ORF">BPA01_19090</name>
</gene>
<dbReference type="InterPro" id="IPR000089">
    <property type="entry name" value="Biotin_lipoyl"/>
</dbReference>
<name>A0A4Y3PMJ0_BREPA</name>
<dbReference type="InterPro" id="IPR011053">
    <property type="entry name" value="Single_hybrid_motif"/>
</dbReference>
<protein>
    <submittedName>
        <fullName evidence="2">Acetyl-CoA carboxylase, biotin carboxyl carrier protein</fullName>
    </submittedName>
</protein>
<feature type="domain" description="Lipoyl-binding" evidence="1">
    <location>
        <begin position="93"/>
        <end position="151"/>
    </location>
</feature>
<evidence type="ECO:0000313" key="2">
    <source>
        <dbReference type="EMBL" id="GEB32329.1"/>
    </source>
</evidence>
<dbReference type="AlphaFoldDB" id="A0A4Y3PMJ0"/>
<dbReference type="CDD" id="cd06850">
    <property type="entry name" value="biotinyl_domain"/>
    <property type="match status" value="1"/>
</dbReference>
<dbReference type="SUPFAM" id="SSF51230">
    <property type="entry name" value="Single hybrid motif"/>
    <property type="match status" value="1"/>
</dbReference>